<evidence type="ECO:0000256" key="1">
    <source>
        <dbReference type="SAM" id="MobiDB-lite"/>
    </source>
</evidence>
<reference evidence="4" key="1">
    <citation type="journal article" date="2019" name="Int. J. Syst. Evol. Microbiol.">
        <title>The Global Catalogue of Microorganisms (GCM) 10K type strain sequencing project: providing services to taxonomists for standard genome sequencing and annotation.</title>
        <authorList>
            <consortium name="The Broad Institute Genomics Platform"/>
            <consortium name="The Broad Institute Genome Sequencing Center for Infectious Disease"/>
            <person name="Wu L."/>
            <person name="Ma J."/>
        </authorList>
    </citation>
    <scope>NUCLEOTIDE SEQUENCE [LARGE SCALE GENOMIC DNA]</scope>
    <source>
        <strain evidence="4">JCM 31047</strain>
    </source>
</reference>
<keyword evidence="4" id="KW-1185">Reference proteome</keyword>
<name>A0A8H9GUU9_9DEIO</name>
<comment type="caution">
    <text evidence="3">The sequence shown here is derived from an EMBL/GenBank/DDBJ whole genome shotgun (WGS) entry which is preliminary data.</text>
</comment>
<feature type="domain" description="Insertion element IS402-like" evidence="2">
    <location>
        <begin position="6"/>
        <end position="83"/>
    </location>
</feature>
<dbReference type="AlphaFoldDB" id="A0A8H9GUU9"/>
<dbReference type="InterPro" id="IPR052909">
    <property type="entry name" value="Transposase_6_like"/>
</dbReference>
<feature type="region of interest" description="Disordered" evidence="1">
    <location>
        <begin position="109"/>
        <end position="133"/>
    </location>
</feature>
<evidence type="ECO:0000313" key="4">
    <source>
        <dbReference type="Proteomes" id="UP000600547"/>
    </source>
</evidence>
<sequence length="151" mass="16780">MATSLVSDELWQLIHPLLPPKTPKPKGGRPRVPDRAALEGILYVLQTGIGWEHLPHQLGYGSGMTCWRRLRDWHAAGVFTRLHHVLLDQMAQAHQLDWTRACVDSTSVPAARGGPNGPESHGSRPAWQQASCDRRWPRDAIGGLYLARQSA</sequence>
<organism evidence="3 4">
    <name type="scientific">Deinococcus arenae</name>
    <dbReference type="NCBI Taxonomy" id="1452751"/>
    <lineage>
        <taxon>Bacteria</taxon>
        <taxon>Thermotogati</taxon>
        <taxon>Deinococcota</taxon>
        <taxon>Deinococci</taxon>
        <taxon>Deinococcales</taxon>
        <taxon>Deinococcaceae</taxon>
        <taxon>Deinococcus</taxon>
    </lineage>
</organism>
<gene>
    <name evidence="3" type="ORF">GCM10008956_40480</name>
</gene>
<evidence type="ECO:0000259" key="2">
    <source>
        <dbReference type="Pfam" id="PF13340"/>
    </source>
</evidence>
<accession>A0A8H9GUU9</accession>
<protein>
    <recommendedName>
        <fullName evidence="2">Insertion element IS402-like domain-containing protein</fullName>
    </recommendedName>
</protein>
<evidence type="ECO:0000313" key="3">
    <source>
        <dbReference type="EMBL" id="GGM60744.1"/>
    </source>
</evidence>
<dbReference type="EMBL" id="BMQG01000042">
    <property type="protein sequence ID" value="GGM60744.1"/>
    <property type="molecule type" value="Genomic_DNA"/>
</dbReference>
<proteinExistence type="predicted"/>
<dbReference type="Pfam" id="PF13340">
    <property type="entry name" value="DUF4096"/>
    <property type="match status" value="1"/>
</dbReference>
<dbReference type="InterPro" id="IPR025161">
    <property type="entry name" value="IS402-like_dom"/>
</dbReference>
<dbReference type="PANTHER" id="PTHR46637:SF1">
    <property type="entry name" value="BLL5188 PROTEIN"/>
    <property type="match status" value="1"/>
</dbReference>
<dbReference type="Proteomes" id="UP000600547">
    <property type="component" value="Unassembled WGS sequence"/>
</dbReference>
<dbReference type="PANTHER" id="PTHR46637">
    <property type="entry name" value="TIS1421-TRANSPOSASE PROTEIN A"/>
    <property type="match status" value="1"/>
</dbReference>